<reference evidence="1 2" key="1">
    <citation type="submission" date="2013-02" db="EMBL/GenBank/DDBJ databases">
        <title>The Genome Sequence of Acinetobacter bereziniae CIP 70.12.</title>
        <authorList>
            <consortium name="The Broad Institute Genome Sequencing Platform"/>
            <consortium name="The Broad Institute Genome Sequencing Center for Infectious Disease"/>
            <person name="Cerqueira G."/>
            <person name="Feldgarden M."/>
            <person name="Courvalin P."/>
            <person name="Perichon B."/>
            <person name="Grillot-Courvalin C."/>
            <person name="Clermont D."/>
            <person name="Rocha E."/>
            <person name="Yoon E.-J."/>
            <person name="Nemec A."/>
            <person name="Walker B."/>
            <person name="Young S.K."/>
            <person name="Zeng Q."/>
            <person name="Gargeya S."/>
            <person name="Fitzgerald M."/>
            <person name="Haas B."/>
            <person name="Abouelleil A."/>
            <person name="Alvarado L."/>
            <person name="Arachchi H.M."/>
            <person name="Berlin A.M."/>
            <person name="Chapman S.B."/>
            <person name="Dewar J."/>
            <person name="Goldberg J."/>
            <person name="Griggs A."/>
            <person name="Gujja S."/>
            <person name="Hansen M."/>
            <person name="Howarth C."/>
            <person name="Imamovic A."/>
            <person name="Larimer J."/>
            <person name="McCowan C."/>
            <person name="Murphy C."/>
            <person name="Neiman D."/>
            <person name="Pearson M."/>
            <person name="Priest M."/>
            <person name="Roberts A."/>
            <person name="Saif S."/>
            <person name="Shea T."/>
            <person name="Sisk P."/>
            <person name="Sykes S."/>
            <person name="Wortman J."/>
            <person name="Nusbaum C."/>
            <person name="Birren B."/>
        </authorList>
    </citation>
    <scope>NUCLEOTIDE SEQUENCE [LARGE SCALE GENOMIC DNA]</scope>
    <source>
        <strain evidence="1 2">CIP 70.12</strain>
    </source>
</reference>
<dbReference type="HOGENOM" id="CLU_2230587_0_0_6"/>
<gene>
    <name evidence="1" type="ORF">F938_01245</name>
</gene>
<dbReference type="PATRIC" id="fig|1217650.3.peg.1218"/>
<organism evidence="1 2">
    <name type="scientific">Acinetobacter bereziniae LMG 1003 = CIP 70.12</name>
    <dbReference type="NCBI Taxonomy" id="981324"/>
    <lineage>
        <taxon>Bacteria</taxon>
        <taxon>Pseudomonadati</taxon>
        <taxon>Pseudomonadota</taxon>
        <taxon>Gammaproteobacteria</taxon>
        <taxon>Moraxellales</taxon>
        <taxon>Moraxellaceae</taxon>
        <taxon>Acinetobacter</taxon>
    </lineage>
</organism>
<protein>
    <submittedName>
        <fullName evidence="1">Uncharacterized protein</fullName>
    </submittedName>
</protein>
<comment type="caution">
    <text evidence="1">The sequence shown here is derived from an EMBL/GenBank/DDBJ whole genome shotgun (WGS) entry which is preliminary data.</text>
</comment>
<accession>N9DJ63</accession>
<evidence type="ECO:0000313" key="2">
    <source>
        <dbReference type="Proteomes" id="UP000013251"/>
    </source>
</evidence>
<name>N9DJ63_ACIBZ</name>
<sequence>MENKECEAFESVFTAENGWDLTCINGCYQNIGTFKAFAGWQAAKKKATPEGFVLVPNDTIMSIYDTCDKALDSDIAYRSALLNIKNDVAQYADSIEAQEQSHDSK</sequence>
<dbReference type="Proteomes" id="UP000013251">
    <property type="component" value="Unassembled WGS sequence"/>
</dbReference>
<proteinExistence type="predicted"/>
<keyword evidence="2" id="KW-1185">Reference proteome</keyword>
<dbReference type="RefSeq" id="WP_005030390.1">
    <property type="nucleotide sequence ID" value="NZ_KB849755.1"/>
</dbReference>
<dbReference type="AlphaFoldDB" id="N9DJ63"/>
<evidence type="ECO:0000313" key="1">
    <source>
        <dbReference type="EMBL" id="ENV97836.1"/>
    </source>
</evidence>
<dbReference type="EMBL" id="APQG01000018">
    <property type="protein sequence ID" value="ENV97836.1"/>
    <property type="molecule type" value="Genomic_DNA"/>
</dbReference>